<organism evidence="2">
    <name type="scientific">Gasterosteus aculeatus</name>
    <name type="common">Three-spined stickleback</name>
    <dbReference type="NCBI Taxonomy" id="69293"/>
    <lineage>
        <taxon>Eukaryota</taxon>
        <taxon>Metazoa</taxon>
        <taxon>Chordata</taxon>
        <taxon>Craniata</taxon>
        <taxon>Vertebrata</taxon>
        <taxon>Euteleostomi</taxon>
        <taxon>Actinopterygii</taxon>
        <taxon>Neopterygii</taxon>
        <taxon>Teleostei</taxon>
        <taxon>Neoteleostei</taxon>
        <taxon>Acanthomorphata</taxon>
        <taxon>Eupercaria</taxon>
        <taxon>Perciformes</taxon>
        <taxon>Cottioidei</taxon>
        <taxon>Gasterosteales</taxon>
        <taxon>Gasterosteidae</taxon>
        <taxon>Gasterosteus</taxon>
    </lineage>
</organism>
<reference evidence="2" key="1">
    <citation type="submission" date="2006-01" db="EMBL/GenBank/DDBJ databases">
        <authorList>
            <person name="Lindblad-Toh K."/>
            <person name="Mauceli E."/>
            <person name="Grabherr M."/>
            <person name="Chang J.L."/>
            <person name="Lander E.S."/>
        </authorList>
    </citation>
    <scope>NUCLEOTIDE SEQUENCE [LARGE SCALE GENOMIC DNA]</scope>
</reference>
<proteinExistence type="predicted"/>
<name>G3NME1_GASAC</name>
<protein>
    <submittedName>
        <fullName evidence="2">Uncharacterized protein</fullName>
    </submittedName>
</protein>
<evidence type="ECO:0000313" key="2">
    <source>
        <dbReference type="Ensembl" id="ENSGACP00000006504.1"/>
    </source>
</evidence>
<dbReference type="AlphaFoldDB" id="G3NME1"/>
<reference evidence="2" key="2">
    <citation type="submission" date="2024-04" db="UniProtKB">
        <authorList>
            <consortium name="Ensembl"/>
        </authorList>
    </citation>
    <scope>IDENTIFICATION</scope>
</reference>
<feature type="compositionally biased region" description="Low complexity" evidence="1">
    <location>
        <begin position="92"/>
        <end position="112"/>
    </location>
</feature>
<accession>G3NME1</accession>
<dbReference type="Bgee" id="ENSGACG00000004927">
    <property type="expression patterns" value="Expressed in spleen and 8 other cell types or tissues"/>
</dbReference>
<feature type="region of interest" description="Disordered" evidence="1">
    <location>
        <begin position="35"/>
        <end position="150"/>
    </location>
</feature>
<feature type="compositionally biased region" description="Low complexity" evidence="1">
    <location>
        <begin position="120"/>
        <end position="130"/>
    </location>
</feature>
<sequence length="150" mass="15704">MRAGPPSPLRSSPVASSSTFTRSLAASCISQSISQSMAKNCAPPTNRSPASTSHPRRRSPSPKPLPGQQVSGSPAYAQLGCSKDGHHFPRGRLSSPWSSCPPSSLCPSPRSSFLHSKTDSNANSNNNNSSTVATTIPPGIDPVWSVSHNR</sequence>
<evidence type="ECO:0000256" key="1">
    <source>
        <dbReference type="SAM" id="MobiDB-lite"/>
    </source>
</evidence>
<dbReference type="Ensembl" id="ENSGACT00000006521.1">
    <property type="protein sequence ID" value="ENSGACP00000006504.1"/>
    <property type="gene ID" value="ENSGACG00000004927.1"/>
</dbReference>
<dbReference type="STRING" id="69293.ENSGACP00000006504"/>
<dbReference type="InParanoid" id="G3NME1"/>